<dbReference type="SUPFAM" id="SSF53254">
    <property type="entry name" value="Phosphoglycerate mutase-like"/>
    <property type="match status" value="1"/>
</dbReference>
<protein>
    <submittedName>
        <fullName evidence="3">Histidine phosphatase family protein</fullName>
    </submittedName>
</protein>
<feature type="active site" description="Tele-phosphohistidine intermediate" evidence="1">
    <location>
        <position position="9"/>
    </location>
</feature>
<name>A0AAE6TX03_9LACO</name>
<dbReference type="InterPro" id="IPR029033">
    <property type="entry name" value="His_PPase_superfam"/>
</dbReference>
<dbReference type="Gene3D" id="3.40.50.1240">
    <property type="entry name" value="Phosphoglycerate mutase-like"/>
    <property type="match status" value="1"/>
</dbReference>
<dbReference type="Proteomes" id="UP000327194">
    <property type="component" value="Chromosome"/>
</dbReference>
<evidence type="ECO:0000256" key="2">
    <source>
        <dbReference type="PIRSR" id="PIRSR613078-2"/>
    </source>
</evidence>
<accession>A0AAE6TX03</accession>
<proteinExistence type="predicted"/>
<dbReference type="GO" id="GO:0016791">
    <property type="term" value="F:phosphatase activity"/>
    <property type="evidence" value="ECO:0007669"/>
    <property type="project" value="TreeGrafter"/>
</dbReference>
<dbReference type="AlphaFoldDB" id="A0AAE6TX03"/>
<evidence type="ECO:0000313" key="3">
    <source>
        <dbReference type="EMBL" id="QFX93331.1"/>
    </source>
</evidence>
<evidence type="ECO:0000313" key="4">
    <source>
        <dbReference type="Proteomes" id="UP000327194"/>
    </source>
</evidence>
<dbReference type="CDD" id="cd07067">
    <property type="entry name" value="HP_PGM_like"/>
    <property type="match status" value="1"/>
</dbReference>
<feature type="active site" description="Proton donor/acceptor" evidence="1">
    <location>
        <position position="85"/>
    </location>
</feature>
<gene>
    <name evidence="3" type="ORF">LF543_04165</name>
</gene>
<sequence length="219" mass="25179">MMKLYFVRHGKTEWNLESRYQGAGGDSPLLDDSYHEMDQAGKYLSGIHFAHIYASPIKRARTTAFRIQDWLKYPSSISLDSRLEEFHLGKMEGMKFTDVQRKFPAEFDAFRNHPEKYHPETIGGETFPALIKRMRSKIDEIARNYDHDDNILIVSHGAALNTLINSLLGIPLKDLRKRGGLANTSTTIIETNDSGKTYHLIDWNDTSYLDRKIEKSDLV</sequence>
<dbReference type="InterPro" id="IPR013078">
    <property type="entry name" value="His_Pase_superF_clade-1"/>
</dbReference>
<dbReference type="EMBL" id="CP045562">
    <property type="protein sequence ID" value="QFX93331.1"/>
    <property type="molecule type" value="Genomic_DNA"/>
</dbReference>
<dbReference type="SMART" id="SM00855">
    <property type="entry name" value="PGAM"/>
    <property type="match status" value="1"/>
</dbReference>
<dbReference type="Pfam" id="PF00300">
    <property type="entry name" value="His_Phos_1"/>
    <property type="match status" value="1"/>
</dbReference>
<dbReference type="PANTHER" id="PTHR48100">
    <property type="entry name" value="BROAD-SPECIFICITY PHOSPHATASE YOR283W-RELATED"/>
    <property type="match status" value="1"/>
</dbReference>
<evidence type="ECO:0000256" key="1">
    <source>
        <dbReference type="PIRSR" id="PIRSR613078-1"/>
    </source>
</evidence>
<feature type="binding site" evidence="2">
    <location>
        <begin position="8"/>
        <end position="15"/>
    </location>
    <ligand>
        <name>substrate</name>
    </ligand>
</feature>
<dbReference type="PANTHER" id="PTHR48100:SF1">
    <property type="entry name" value="HISTIDINE PHOSPHATASE FAMILY PROTEIN-RELATED"/>
    <property type="match status" value="1"/>
</dbReference>
<organism evidence="3 4">
    <name type="scientific">Fructilactobacillus fructivorans</name>
    <dbReference type="NCBI Taxonomy" id="1614"/>
    <lineage>
        <taxon>Bacteria</taxon>
        <taxon>Bacillati</taxon>
        <taxon>Bacillota</taxon>
        <taxon>Bacilli</taxon>
        <taxon>Lactobacillales</taxon>
        <taxon>Lactobacillaceae</taxon>
        <taxon>Fructilactobacillus</taxon>
    </lineage>
</organism>
<feature type="binding site" evidence="2">
    <location>
        <position position="59"/>
    </location>
    <ligand>
        <name>substrate</name>
    </ligand>
</feature>
<dbReference type="KEGG" id="lfv:LF543_04165"/>
<dbReference type="GO" id="GO:0005737">
    <property type="term" value="C:cytoplasm"/>
    <property type="evidence" value="ECO:0007669"/>
    <property type="project" value="TreeGrafter"/>
</dbReference>
<dbReference type="RefSeq" id="WP_029327086.1">
    <property type="nucleotide sequence ID" value="NZ_AZDS01000001.1"/>
</dbReference>
<dbReference type="InterPro" id="IPR050275">
    <property type="entry name" value="PGM_Phosphatase"/>
</dbReference>
<reference evidence="3 4" key="1">
    <citation type="submission" date="2019-10" db="EMBL/GenBank/DDBJ databases">
        <title>Genome sequencing of Lactobacillus fructivorans.</title>
        <authorList>
            <person name="Kim K."/>
        </authorList>
    </citation>
    <scope>NUCLEOTIDE SEQUENCE [LARGE SCALE GENOMIC DNA]</scope>
    <source>
        <strain evidence="3 4">LF543</strain>
    </source>
</reference>